<evidence type="ECO:0000256" key="4">
    <source>
        <dbReference type="ARBA" id="ARBA00023125"/>
    </source>
</evidence>
<dbReference type="AlphaFoldDB" id="A0A2U2DTA8"/>
<dbReference type="GO" id="GO:0003700">
    <property type="term" value="F:DNA-binding transcription factor activity"/>
    <property type="evidence" value="ECO:0007669"/>
    <property type="project" value="InterPro"/>
</dbReference>
<comment type="caution">
    <text evidence="7">The sequence shown here is derived from an EMBL/GenBank/DDBJ whole genome shotgun (WGS) entry which is preliminary data.</text>
</comment>
<evidence type="ECO:0000313" key="7">
    <source>
        <dbReference type="EMBL" id="PWE56553.1"/>
    </source>
</evidence>
<evidence type="ECO:0000256" key="5">
    <source>
        <dbReference type="ARBA" id="ARBA00023163"/>
    </source>
</evidence>
<dbReference type="Gene3D" id="3.90.1150.10">
    <property type="entry name" value="Aspartate Aminotransferase, domain 1"/>
    <property type="match status" value="1"/>
</dbReference>
<accession>A0A2U2DTA8</accession>
<keyword evidence="2" id="KW-0663">Pyridoxal phosphate</keyword>
<protein>
    <submittedName>
        <fullName evidence="7">GntR family transcriptional regulator</fullName>
    </submittedName>
</protein>
<dbReference type="Pfam" id="PF00155">
    <property type="entry name" value="Aminotran_1_2"/>
    <property type="match status" value="1"/>
</dbReference>
<dbReference type="InterPro" id="IPR015421">
    <property type="entry name" value="PyrdxlP-dep_Trfase_major"/>
</dbReference>
<keyword evidence="4" id="KW-0238">DNA-binding</keyword>
<dbReference type="PANTHER" id="PTHR46577">
    <property type="entry name" value="HTH-TYPE TRANSCRIPTIONAL REGULATORY PROTEIN GABR"/>
    <property type="match status" value="1"/>
</dbReference>
<dbReference type="SMART" id="SM00345">
    <property type="entry name" value="HTH_GNTR"/>
    <property type="match status" value="1"/>
</dbReference>
<dbReference type="GO" id="GO:0003677">
    <property type="term" value="F:DNA binding"/>
    <property type="evidence" value="ECO:0007669"/>
    <property type="project" value="UniProtKB-KW"/>
</dbReference>
<dbReference type="InterPro" id="IPR015424">
    <property type="entry name" value="PyrdxlP-dep_Trfase"/>
</dbReference>
<dbReference type="InterPro" id="IPR051446">
    <property type="entry name" value="HTH_trans_reg/aminotransferase"/>
</dbReference>
<dbReference type="InterPro" id="IPR004839">
    <property type="entry name" value="Aminotransferase_I/II_large"/>
</dbReference>
<evidence type="ECO:0000313" key="8">
    <source>
        <dbReference type="Proteomes" id="UP000245252"/>
    </source>
</evidence>
<dbReference type="CDD" id="cd07377">
    <property type="entry name" value="WHTH_GntR"/>
    <property type="match status" value="1"/>
</dbReference>
<dbReference type="PANTHER" id="PTHR46577:SF1">
    <property type="entry name" value="HTH-TYPE TRANSCRIPTIONAL REGULATORY PROTEIN GABR"/>
    <property type="match status" value="1"/>
</dbReference>
<keyword evidence="8" id="KW-1185">Reference proteome</keyword>
<dbReference type="InterPro" id="IPR015422">
    <property type="entry name" value="PyrdxlP-dep_Trfase_small"/>
</dbReference>
<name>A0A2U2DTA8_9HYPH</name>
<sequence length="472" mass="50829">MTNWLPDLSTGTGPLYVRLADSIESAISEGTLSPGTKLPPQRNLAYDIGVTIGTIGRAYSLVHERGLVSGEVGRGTYVLPPPQNQNSAQPDPVTASMTGTRPLDAPPGVVRFDSTAAPDVGQGDTIASNLADIARDHGLDITSYTRTFPAHWFQAGANWLAKGNWRPAPDSIVPALGAHAAIMAIISAVTAPGDKIVFEHLTYSRISRSAGLIGRRTALVESDDQGVIPADFERLCAQQHPKLAFLMPTAHNPTGICMPAERRRAIGEIARKHNVWLVEDDLYGAMSTDTTPLLTEFAPERTFLVGGFSKSVAAGVRGGWVACPAHFSHRVSIAHKMVTGGMPFLLAELCARMVLSGEAAEIRAKTIAELSKRVDYARKTFAGFEFSAAAGIPFLWLKLPDPWLSGIFKNAAFREGVLVDDEDEFKAGRSDKTFHRVRIGFSTQASAQEADKGFQIVRRLLETGSAGYDSYS</sequence>
<dbReference type="Proteomes" id="UP000245252">
    <property type="component" value="Unassembled WGS sequence"/>
</dbReference>
<dbReference type="SUPFAM" id="SSF46785">
    <property type="entry name" value="Winged helix' DNA-binding domain"/>
    <property type="match status" value="1"/>
</dbReference>
<comment type="similarity">
    <text evidence="1">In the C-terminal section; belongs to the class-I pyridoxal-phosphate-dependent aminotransferase family.</text>
</comment>
<dbReference type="EMBL" id="QFBC01000003">
    <property type="protein sequence ID" value="PWE56553.1"/>
    <property type="molecule type" value="Genomic_DNA"/>
</dbReference>
<dbReference type="CDD" id="cd00609">
    <property type="entry name" value="AAT_like"/>
    <property type="match status" value="1"/>
</dbReference>
<evidence type="ECO:0000259" key="6">
    <source>
        <dbReference type="PROSITE" id="PS50949"/>
    </source>
</evidence>
<dbReference type="Pfam" id="PF00392">
    <property type="entry name" value="GntR"/>
    <property type="match status" value="1"/>
</dbReference>
<dbReference type="SUPFAM" id="SSF53383">
    <property type="entry name" value="PLP-dependent transferases"/>
    <property type="match status" value="1"/>
</dbReference>
<dbReference type="InterPro" id="IPR036390">
    <property type="entry name" value="WH_DNA-bd_sf"/>
</dbReference>
<dbReference type="InterPro" id="IPR036388">
    <property type="entry name" value="WH-like_DNA-bd_sf"/>
</dbReference>
<dbReference type="GO" id="GO:0030170">
    <property type="term" value="F:pyridoxal phosphate binding"/>
    <property type="evidence" value="ECO:0007669"/>
    <property type="project" value="InterPro"/>
</dbReference>
<organism evidence="7 8">
    <name type="scientific">Metarhizobium album</name>
    <dbReference type="NCBI Taxonomy" id="2182425"/>
    <lineage>
        <taxon>Bacteria</taxon>
        <taxon>Pseudomonadati</taxon>
        <taxon>Pseudomonadota</taxon>
        <taxon>Alphaproteobacteria</taxon>
        <taxon>Hyphomicrobiales</taxon>
        <taxon>Rhizobiaceae</taxon>
        <taxon>Metarhizobium</taxon>
    </lineage>
</organism>
<keyword evidence="3" id="KW-0805">Transcription regulation</keyword>
<evidence type="ECO:0000256" key="2">
    <source>
        <dbReference type="ARBA" id="ARBA00022898"/>
    </source>
</evidence>
<gene>
    <name evidence="7" type="ORF">DEM27_09230</name>
</gene>
<keyword evidence="5" id="KW-0804">Transcription</keyword>
<dbReference type="PROSITE" id="PS50949">
    <property type="entry name" value="HTH_GNTR"/>
    <property type="match status" value="1"/>
</dbReference>
<dbReference type="OrthoDB" id="9804020at2"/>
<evidence type="ECO:0000256" key="3">
    <source>
        <dbReference type="ARBA" id="ARBA00023015"/>
    </source>
</evidence>
<dbReference type="Gene3D" id="3.40.640.10">
    <property type="entry name" value="Type I PLP-dependent aspartate aminotransferase-like (Major domain)"/>
    <property type="match status" value="1"/>
</dbReference>
<evidence type="ECO:0000256" key="1">
    <source>
        <dbReference type="ARBA" id="ARBA00005384"/>
    </source>
</evidence>
<feature type="domain" description="HTH gntR-type" evidence="6">
    <location>
        <begin position="13"/>
        <end position="81"/>
    </location>
</feature>
<proteinExistence type="inferred from homology"/>
<dbReference type="Gene3D" id="1.10.10.10">
    <property type="entry name" value="Winged helix-like DNA-binding domain superfamily/Winged helix DNA-binding domain"/>
    <property type="match status" value="1"/>
</dbReference>
<dbReference type="RefSeq" id="WP_109457929.1">
    <property type="nucleotide sequence ID" value="NZ_QFBC01000003.1"/>
</dbReference>
<dbReference type="InterPro" id="IPR000524">
    <property type="entry name" value="Tscrpt_reg_HTH_GntR"/>
</dbReference>
<reference evidence="7 8" key="1">
    <citation type="submission" date="2018-05" db="EMBL/GenBank/DDBJ databases">
        <title>The draft genome of strain NS-104.</title>
        <authorList>
            <person name="Hang P."/>
            <person name="Jiang J."/>
        </authorList>
    </citation>
    <scope>NUCLEOTIDE SEQUENCE [LARGE SCALE GENOMIC DNA]</scope>
    <source>
        <strain evidence="7 8">NS-104</strain>
    </source>
</reference>